<evidence type="ECO:0008006" key="3">
    <source>
        <dbReference type="Google" id="ProtNLM"/>
    </source>
</evidence>
<reference evidence="1 2" key="1">
    <citation type="journal article" date="2019" name="Sci. Rep.">
        <title>A high-quality genome of Eragrostis curvula grass provides insights into Poaceae evolution and supports new strategies to enhance forage quality.</title>
        <authorList>
            <person name="Carballo J."/>
            <person name="Santos B.A.C.M."/>
            <person name="Zappacosta D."/>
            <person name="Garbus I."/>
            <person name="Selva J.P."/>
            <person name="Gallo C.A."/>
            <person name="Diaz A."/>
            <person name="Albertini E."/>
            <person name="Caccamo M."/>
            <person name="Echenique V."/>
        </authorList>
    </citation>
    <scope>NUCLEOTIDE SEQUENCE [LARGE SCALE GENOMIC DNA]</scope>
    <source>
        <strain evidence="2">cv. Victoria</strain>
        <tissue evidence="1">Leaf</tissue>
    </source>
</reference>
<proteinExistence type="predicted"/>
<dbReference type="Proteomes" id="UP000324897">
    <property type="component" value="Chromosome 3"/>
</dbReference>
<protein>
    <recommendedName>
        <fullName evidence="3">F-box domain-containing protein</fullName>
    </recommendedName>
</protein>
<dbReference type="SUPFAM" id="SSF52047">
    <property type="entry name" value="RNI-like"/>
    <property type="match status" value="1"/>
</dbReference>
<dbReference type="AlphaFoldDB" id="A0A5J9THK4"/>
<comment type="caution">
    <text evidence="1">The sequence shown here is derived from an EMBL/GenBank/DDBJ whole genome shotgun (WGS) entry which is preliminary data.</text>
</comment>
<dbReference type="EMBL" id="RWGY01000039">
    <property type="protein sequence ID" value="TVU10764.1"/>
    <property type="molecule type" value="Genomic_DNA"/>
</dbReference>
<dbReference type="Gramene" id="TVU10764">
    <property type="protein sequence ID" value="TVU10764"/>
    <property type="gene ID" value="EJB05_44310"/>
</dbReference>
<sequence length="214" mass="24099">MGHGSALLRRAGSPALQPKDATTTRQAQGRCEAFTGEGRGVDHYLIRFLSYQAPLLKSLILVSCCEVSHRGLLEAIERFPLLRELEVTACPKVCKVKLVEVVAMACPRNDREATAISRMREIRSLQVVYSELSNQGLSAILDNCPHLESLDVRRCRHIIVDEALRDKCARINSVKLLLHERDDDDYCEESELPSPISECSTCYSYFEGNQGRRY</sequence>
<dbReference type="Gene3D" id="3.80.10.10">
    <property type="entry name" value="Ribonuclease Inhibitor"/>
    <property type="match status" value="2"/>
</dbReference>
<gene>
    <name evidence="1" type="ORF">EJB05_44310</name>
</gene>
<feature type="non-terminal residue" evidence="1">
    <location>
        <position position="1"/>
    </location>
</feature>
<keyword evidence="2" id="KW-1185">Reference proteome</keyword>
<dbReference type="PANTHER" id="PTHR38926">
    <property type="entry name" value="F-BOX DOMAIN CONTAINING PROTEIN, EXPRESSED"/>
    <property type="match status" value="1"/>
</dbReference>
<accession>A0A5J9THK4</accession>
<dbReference type="InterPro" id="IPR032675">
    <property type="entry name" value="LRR_dom_sf"/>
</dbReference>
<dbReference type="PANTHER" id="PTHR38926:SF49">
    <property type="entry name" value="F-BOX DOMAIN-CONTAINING PROTEIN"/>
    <property type="match status" value="1"/>
</dbReference>
<evidence type="ECO:0000313" key="1">
    <source>
        <dbReference type="EMBL" id="TVU10764.1"/>
    </source>
</evidence>
<organism evidence="1 2">
    <name type="scientific">Eragrostis curvula</name>
    <name type="common">weeping love grass</name>
    <dbReference type="NCBI Taxonomy" id="38414"/>
    <lineage>
        <taxon>Eukaryota</taxon>
        <taxon>Viridiplantae</taxon>
        <taxon>Streptophyta</taxon>
        <taxon>Embryophyta</taxon>
        <taxon>Tracheophyta</taxon>
        <taxon>Spermatophyta</taxon>
        <taxon>Magnoliopsida</taxon>
        <taxon>Liliopsida</taxon>
        <taxon>Poales</taxon>
        <taxon>Poaceae</taxon>
        <taxon>PACMAD clade</taxon>
        <taxon>Chloridoideae</taxon>
        <taxon>Eragrostideae</taxon>
        <taxon>Eragrostidinae</taxon>
        <taxon>Eragrostis</taxon>
    </lineage>
</organism>
<name>A0A5J9THK4_9POAL</name>
<evidence type="ECO:0000313" key="2">
    <source>
        <dbReference type="Proteomes" id="UP000324897"/>
    </source>
</evidence>
<dbReference type="OrthoDB" id="2095648at2759"/>